<dbReference type="InterPro" id="IPR009449">
    <property type="entry name" value="Sec2_N"/>
</dbReference>
<proteinExistence type="predicted"/>
<reference evidence="5" key="1">
    <citation type="submission" date="2014-09" db="EMBL/GenBank/DDBJ databases">
        <title>Draft genome sequence of an oleaginous Mucoromycotina fungus Mucor ambiguus NBRC6742.</title>
        <authorList>
            <person name="Takeda I."/>
            <person name="Yamane N."/>
            <person name="Morita T."/>
            <person name="Tamano K."/>
            <person name="Machida M."/>
            <person name="Baker S."/>
            <person name="Koike H."/>
        </authorList>
    </citation>
    <scope>NUCLEOTIDE SEQUENCE</scope>
    <source>
        <strain evidence="5">NBRC 6742</strain>
    </source>
</reference>
<sequence>MATETTTAATEEQILNLNINIKPDGMMPPVVALDKTYHDSSNSTTSTNSPVISVKSLECQCHGITSDFECLHCRNVLSFESIQTEYNETKTQLHTLQRQRTALRHEQNELATEALKLEKILTEKQQSIETTCQGIQSLQHDLKVLEVKCKEETSQVIDIQQSKENVKKELEDLTVKLFEEANSMIKIEKAEQQVIKSRNDQLQQELEDAQSLLRDASVELTQIRNKMEDSSHVYSIDEQPQSPQSPNSTQIEDCNTPTESNVIDTYTRAQVETILMHGLDLGLHMDTLEDQSALEDLNDFIQLVHKTPLRKLHSLKYMRYCIRDDIEPCLRFGPNPKMSSKKIMDAILVKTCFVEECPEGFVTEQATRQLKEEASATLWERFTTSSVFLGCQACGRDVHKSARQEELKYRFRISYFDEWACIDRYCRDRLQAVIEFYLFIRHLRAGVYKHRSLHELYQQSIRLRLQMFLARMGALPNMLQNCGIHHEKIAMAFHGEDINHSVILLSESTIERLSSSTESSITVSTVESSRTSASSSCS</sequence>
<dbReference type="Pfam" id="PF25555">
    <property type="entry name" value="RAB3A-like_C"/>
    <property type="match status" value="1"/>
</dbReference>
<dbReference type="InterPro" id="IPR040351">
    <property type="entry name" value="RAB3IL/RAB3IP/Sec2"/>
</dbReference>
<evidence type="ECO:0000256" key="1">
    <source>
        <dbReference type="ARBA" id="ARBA00023054"/>
    </source>
</evidence>
<dbReference type="GO" id="GO:0051286">
    <property type="term" value="C:cell tip"/>
    <property type="evidence" value="ECO:0007669"/>
    <property type="project" value="TreeGrafter"/>
</dbReference>
<dbReference type="Proteomes" id="UP000053815">
    <property type="component" value="Unassembled WGS sequence"/>
</dbReference>
<evidence type="ECO:0000259" key="4">
    <source>
        <dbReference type="Pfam" id="PF06428"/>
    </source>
</evidence>
<name>A0A0C9MKJ3_9FUNG</name>
<dbReference type="Pfam" id="PF06428">
    <property type="entry name" value="Sec2p"/>
    <property type="match status" value="1"/>
</dbReference>
<dbReference type="Gene3D" id="6.10.140.910">
    <property type="match status" value="1"/>
</dbReference>
<keyword evidence="1 2" id="KW-0175">Coiled coil</keyword>
<feature type="domain" description="GDP/GTP exchange factor Sec2 N-terminal" evidence="4">
    <location>
        <begin position="95"/>
        <end position="229"/>
    </location>
</feature>
<evidence type="ECO:0000256" key="2">
    <source>
        <dbReference type="SAM" id="Coils"/>
    </source>
</evidence>
<dbReference type="CDD" id="cd21044">
    <property type="entry name" value="Rab11BD_RAB3IP_like"/>
    <property type="match status" value="1"/>
</dbReference>
<organism evidence="5">
    <name type="scientific">Mucor ambiguus</name>
    <dbReference type="NCBI Taxonomy" id="91626"/>
    <lineage>
        <taxon>Eukaryota</taxon>
        <taxon>Fungi</taxon>
        <taxon>Fungi incertae sedis</taxon>
        <taxon>Mucoromycota</taxon>
        <taxon>Mucoromycotina</taxon>
        <taxon>Mucoromycetes</taxon>
        <taxon>Mucorales</taxon>
        <taxon>Mucorineae</taxon>
        <taxon>Mucoraceae</taxon>
        <taxon>Mucor</taxon>
    </lineage>
</organism>
<dbReference type="SUPFAM" id="SSF144284">
    <property type="entry name" value="Sec2 N-terminal region"/>
    <property type="match status" value="1"/>
</dbReference>
<dbReference type="STRING" id="91626.A0A0C9MKJ3"/>
<dbReference type="AlphaFoldDB" id="A0A0C9MKJ3"/>
<evidence type="ECO:0000313" key="5">
    <source>
        <dbReference type="EMBL" id="GAN08069.1"/>
    </source>
</evidence>
<dbReference type="PANTHER" id="PTHR14430">
    <property type="entry name" value="RABIN3-RELATED"/>
    <property type="match status" value="1"/>
</dbReference>
<evidence type="ECO:0000256" key="3">
    <source>
        <dbReference type="SAM" id="MobiDB-lite"/>
    </source>
</evidence>
<feature type="coiled-coil region" evidence="2">
    <location>
        <begin position="79"/>
        <end position="226"/>
    </location>
</feature>
<feature type="compositionally biased region" description="Polar residues" evidence="3">
    <location>
        <begin position="249"/>
        <end position="258"/>
    </location>
</feature>
<feature type="region of interest" description="Disordered" evidence="3">
    <location>
        <begin position="229"/>
        <end position="258"/>
    </location>
</feature>
<protein>
    <recommendedName>
        <fullName evidence="4">GDP/GTP exchange factor Sec2 N-terminal domain-containing protein</fullName>
    </recommendedName>
</protein>
<dbReference type="OrthoDB" id="5560525at2759"/>
<dbReference type="EMBL" id="DF836477">
    <property type="protein sequence ID" value="GAN08069.1"/>
    <property type="molecule type" value="Genomic_DNA"/>
</dbReference>
<dbReference type="GO" id="GO:0006887">
    <property type="term" value="P:exocytosis"/>
    <property type="evidence" value="ECO:0007669"/>
    <property type="project" value="TreeGrafter"/>
</dbReference>
<feature type="compositionally biased region" description="Low complexity" evidence="3">
    <location>
        <begin position="239"/>
        <end position="248"/>
    </location>
</feature>
<dbReference type="GO" id="GO:0005085">
    <property type="term" value="F:guanyl-nucleotide exchange factor activity"/>
    <property type="evidence" value="ECO:0007669"/>
    <property type="project" value="InterPro"/>
</dbReference>
<dbReference type="PANTHER" id="PTHR14430:SF0">
    <property type="entry name" value="SEC2P DOMAIN-CONTAINING PROTEIN"/>
    <property type="match status" value="1"/>
</dbReference>
<accession>A0A0C9MKJ3</accession>
<keyword evidence="6" id="KW-1185">Reference proteome</keyword>
<gene>
    <name evidence="5" type="ORF">MAM1_0188d07576</name>
</gene>
<evidence type="ECO:0000313" key="6">
    <source>
        <dbReference type="Proteomes" id="UP000053815"/>
    </source>
</evidence>
<dbReference type="GO" id="GO:0070319">
    <property type="term" value="C:Golgi to plasma membrane transport vesicle"/>
    <property type="evidence" value="ECO:0007669"/>
    <property type="project" value="TreeGrafter"/>
</dbReference>